<proteinExistence type="inferred from homology"/>
<evidence type="ECO:0000256" key="10">
    <source>
        <dbReference type="HAMAP-Rule" id="MF_01959"/>
    </source>
</evidence>
<reference evidence="12" key="2">
    <citation type="journal article" date="2023" name="ISME Commun">
        <title>Characterization of a bloom-associated alphaproteobacterial lineage, 'Candidatus Phycosocius': insights into freshwater algal-bacterial interactions.</title>
        <authorList>
            <person name="Tanabe Y."/>
            <person name="Yamaguchi H."/>
            <person name="Yoshida M."/>
            <person name="Kai A."/>
            <person name="Okazaki Y."/>
        </authorList>
    </citation>
    <scope>NUCLEOTIDE SEQUENCE</scope>
    <source>
        <strain evidence="12">BOTRYCO-1</strain>
    </source>
</reference>
<keyword evidence="4 10" id="KW-0479">Metal-binding</keyword>
<evidence type="ECO:0000256" key="8">
    <source>
        <dbReference type="ARBA" id="ARBA00023004"/>
    </source>
</evidence>
<sequence length="178" mass="18985">MRRRDRRLLLICAAGVVLLGATAVASLALKDTASFFFSPADAAKKKPVAGTQARIGGLVAKGTVVRSENGVVNFVVTDGTADLRVNYRGVLPDLFREGQGVIAEGRFRSNDVFEARTILARHDENYMPKEVADALKASGQWREAPMPVSQAGQKTSDLSSISSGSTNVPSRTLYSGSN</sequence>
<feature type="compositionally biased region" description="Low complexity" evidence="11">
    <location>
        <begin position="156"/>
        <end position="165"/>
    </location>
</feature>
<name>A0ABQ4PX14_9PROT</name>
<dbReference type="NCBIfam" id="NF009731">
    <property type="entry name" value="PRK13254.1-5"/>
    <property type="match status" value="1"/>
</dbReference>
<evidence type="ECO:0000256" key="11">
    <source>
        <dbReference type="SAM" id="MobiDB-lite"/>
    </source>
</evidence>
<dbReference type="InterPro" id="IPR012340">
    <property type="entry name" value="NA-bd_OB-fold"/>
</dbReference>
<protein>
    <recommendedName>
        <fullName evidence="10">Cytochrome c-type biogenesis protein CcmE</fullName>
    </recommendedName>
    <alternativeName>
        <fullName evidence="10">Cytochrome c maturation protein E</fullName>
    </alternativeName>
    <alternativeName>
        <fullName evidence="10">Heme chaperone CcmE</fullName>
    </alternativeName>
</protein>
<dbReference type="PANTHER" id="PTHR34128">
    <property type="entry name" value="CYTOCHROME C-TYPE BIOGENESIS PROTEIN CCME HOMOLOG, MITOCHONDRIAL"/>
    <property type="match status" value="1"/>
</dbReference>
<accession>A0ABQ4PX14</accession>
<dbReference type="Pfam" id="PF03100">
    <property type="entry name" value="CcmE"/>
    <property type="match status" value="1"/>
</dbReference>
<comment type="subcellular location">
    <subcellularLocation>
        <location evidence="10">Cell membrane</location>
        <topology evidence="10">Single-pass type II membrane protein</topology>
    </subcellularLocation>
    <subcellularLocation>
        <location evidence="1">Membrane</location>
    </subcellularLocation>
</comment>
<feature type="binding site" description="covalent" evidence="10">
    <location>
        <position position="122"/>
    </location>
    <ligand>
        <name>heme</name>
        <dbReference type="ChEBI" id="CHEBI:30413"/>
    </ligand>
</feature>
<gene>
    <name evidence="10 12" type="primary">ccmE</name>
    <name evidence="10" type="synonym">cycJ</name>
    <name evidence="12" type="ORF">PsB1_1755</name>
</gene>
<keyword evidence="5 10" id="KW-0201">Cytochrome c-type biogenesis</keyword>
<keyword evidence="6 10" id="KW-0735">Signal-anchor</keyword>
<comment type="similarity">
    <text evidence="10">Belongs to the CcmE/CycJ family.</text>
</comment>
<keyword evidence="9 10" id="KW-0472">Membrane</keyword>
<keyword evidence="13" id="KW-1185">Reference proteome</keyword>
<dbReference type="InterPro" id="IPR036127">
    <property type="entry name" value="CcmE-like_sf"/>
</dbReference>
<dbReference type="EMBL" id="BPFZ01000011">
    <property type="protein sequence ID" value="GIU67601.1"/>
    <property type="molecule type" value="Genomic_DNA"/>
</dbReference>
<dbReference type="Gene3D" id="2.40.50.140">
    <property type="entry name" value="Nucleic acid-binding proteins"/>
    <property type="match status" value="1"/>
</dbReference>
<feature type="region of interest" description="Disordered" evidence="11">
    <location>
        <begin position="143"/>
        <end position="178"/>
    </location>
</feature>
<dbReference type="NCBIfam" id="NF009727">
    <property type="entry name" value="PRK13254.1-1"/>
    <property type="match status" value="1"/>
</dbReference>
<keyword evidence="10" id="KW-1003">Cell membrane</keyword>
<evidence type="ECO:0000256" key="9">
    <source>
        <dbReference type="ARBA" id="ARBA00023136"/>
    </source>
</evidence>
<dbReference type="RefSeq" id="WP_284360549.1">
    <property type="nucleotide sequence ID" value="NZ_BPFZ01000011.1"/>
</dbReference>
<evidence type="ECO:0000313" key="12">
    <source>
        <dbReference type="EMBL" id="GIU67601.1"/>
    </source>
</evidence>
<evidence type="ECO:0000256" key="6">
    <source>
        <dbReference type="ARBA" id="ARBA00022968"/>
    </source>
</evidence>
<comment type="function">
    <text evidence="10">Heme chaperone required for the biogenesis of c-type cytochromes. Transiently binds heme delivered by CcmC and transfers the heme to apo-cytochromes in a process facilitated by CcmF and CcmH.</text>
</comment>
<evidence type="ECO:0000256" key="4">
    <source>
        <dbReference type="ARBA" id="ARBA00022723"/>
    </source>
</evidence>
<feature type="topological domain" description="Extracellular" evidence="10">
    <location>
        <begin position="29"/>
        <end position="178"/>
    </location>
</feature>
<dbReference type="PANTHER" id="PTHR34128:SF2">
    <property type="entry name" value="CYTOCHROME C-TYPE BIOGENESIS PROTEIN CCME HOMOLOG, MITOCHONDRIAL"/>
    <property type="match status" value="1"/>
</dbReference>
<keyword evidence="8 10" id="KW-0408">Iron</keyword>
<evidence type="ECO:0000256" key="5">
    <source>
        <dbReference type="ARBA" id="ARBA00022748"/>
    </source>
</evidence>
<keyword evidence="7 10" id="KW-1133">Transmembrane helix</keyword>
<organism evidence="12 13">
    <name type="scientific">Candidatus Phycosocius spiralis</name>
    <dbReference type="NCBI Taxonomy" id="2815099"/>
    <lineage>
        <taxon>Bacteria</taxon>
        <taxon>Pseudomonadati</taxon>
        <taxon>Pseudomonadota</taxon>
        <taxon>Alphaproteobacteria</taxon>
        <taxon>Caulobacterales</taxon>
        <taxon>Caulobacterales incertae sedis</taxon>
        <taxon>Candidatus Phycosocius</taxon>
    </lineage>
</organism>
<evidence type="ECO:0000256" key="3">
    <source>
        <dbReference type="ARBA" id="ARBA00022692"/>
    </source>
</evidence>
<keyword evidence="3 10" id="KW-0812">Transmembrane</keyword>
<dbReference type="SUPFAM" id="SSF82093">
    <property type="entry name" value="Heme chaperone CcmE"/>
    <property type="match status" value="1"/>
</dbReference>
<dbReference type="InterPro" id="IPR004329">
    <property type="entry name" value="CcmE"/>
</dbReference>
<dbReference type="Proteomes" id="UP001161064">
    <property type="component" value="Unassembled WGS sequence"/>
</dbReference>
<feature type="binding site" description="axial binding residue" evidence="10">
    <location>
        <position position="126"/>
    </location>
    <ligand>
        <name>heme</name>
        <dbReference type="ChEBI" id="CHEBI:30413"/>
    </ligand>
    <ligandPart>
        <name>Fe</name>
        <dbReference type="ChEBI" id="CHEBI:18248"/>
    </ligandPart>
</feature>
<keyword evidence="2 10" id="KW-0349">Heme</keyword>
<reference evidence="12" key="1">
    <citation type="submission" date="2021-05" db="EMBL/GenBank/DDBJ databases">
        <authorList>
            <person name="Tanabe Y."/>
        </authorList>
    </citation>
    <scope>NUCLEOTIDE SEQUENCE</scope>
    <source>
        <strain evidence="12">BOTRYCO-1</strain>
    </source>
</reference>
<feature type="compositionally biased region" description="Polar residues" evidence="11">
    <location>
        <begin position="166"/>
        <end position="178"/>
    </location>
</feature>
<evidence type="ECO:0000256" key="1">
    <source>
        <dbReference type="ARBA" id="ARBA00004370"/>
    </source>
</evidence>
<feature type="topological domain" description="Cytoplasmic" evidence="10">
    <location>
        <begin position="1"/>
        <end position="7"/>
    </location>
</feature>
<dbReference type="HAMAP" id="MF_01959">
    <property type="entry name" value="CcmE"/>
    <property type="match status" value="1"/>
</dbReference>
<evidence type="ECO:0000313" key="13">
    <source>
        <dbReference type="Proteomes" id="UP001161064"/>
    </source>
</evidence>
<evidence type="ECO:0000256" key="7">
    <source>
        <dbReference type="ARBA" id="ARBA00022989"/>
    </source>
</evidence>
<comment type="caution">
    <text evidence="12">The sequence shown here is derived from an EMBL/GenBank/DDBJ whole genome shotgun (WGS) entry which is preliminary data.</text>
</comment>
<evidence type="ECO:0000256" key="2">
    <source>
        <dbReference type="ARBA" id="ARBA00022617"/>
    </source>
</evidence>